<dbReference type="Proteomes" id="UP000470246">
    <property type="component" value="Unassembled WGS sequence"/>
</dbReference>
<feature type="region of interest" description="Disordered" evidence="2">
    <location>
        <begin position="163"/>
        <end position="185"/>
    </location>
</feature>
<dbReference type="PROSITE" id="PS50968">
    <property type="entry name" value="BIOTINYL_LIPOYL"/>
    <property type="match status" value="1"/>
</dbReference>
<proteinExistence type="predicted"/>
<evidence type="ECO:0000256" key="2">
    <source>
        <dbReference type="SAM" id="MobiDB-lite"/>
    </source>
</evidence>
<dbReference type="CDD" id="cd06850">
    <property type="entry name" value="biotinyl_domain"/>
    <property type="match status" value="1"/>
</dbReference>
<sequence>MTAVDLTPDDVRDVLRVLDSSGLDELHLETAGLTLTVRRAGGGWTAEQQVLREPTLVPSGGGDGHVRPPEEERPAAEVGEGLVAVHPPLLGTFYRAPQPGAPPFVDVGDAVESDTVVGIVETMKMMTPVHAGVRGTVVEFRTANGEFADADAVLLVVAPAGGGGAGGQHRGGGAGGQHRGGGAGG</sequence>
<dbReference type="GO" id="GO:0003989">
    <property type="term" value="F:acetyl-CoA carboxylase activity"/>
    <property type="evidence" value="ECO:0007669"/>
    <property type="project" value="InterPro"/>
</dbReference>
<evidence type="ECO:0000259" key="3">
    <source>
        <dbReference type="PROSITE" id="PS50968"/>
    </source>
</evidence>
<keyword evidence="1" id="KW-0443">Lipid metabolism</keyword>
<comment type="caution">
    <text evidence="4">The sequence shown here is derived from an EMBL/GenBank/DDBJ whole genome shotgun (WGS) entry which is preliminary data.</text>
</comment>
<protein>
    <recommendedName>
        <fullName evidence="1">Biotin carboxyl carrier protein of acetyl-CoA carboxylase</fullName>
    </recommendedName>
</protein>
<dbReference type="SUPFAM" id="SSF51230">
    <property type="entry name" value="Single hybrid motif"/>
    <property type="match status" value="1"/>
</dbReference>
<accession>A0A7K3W3N5</accession>
<keyword evidence="5" id="KW-1185">Reference proteome</keyword>
<dbReference type="UniPathway" id="UPA00094"/>
<keyword evidence="1" id="KW-0092">Biotin</keyword>
<dbReference type="PRINTS" id="PR01071">
    <property type="entry name" value="ACOABIOTINCC"/>
</dbReference>
<organism evidence="4 5">
    <name type="scientific">Geodermatophilus sabuli</name>
    <dbReference type="NCBI Taxonomy" id="1564158"/>
    <lineage>
        <taxon>Bacteria</taxon>
        <taxon>Bacillati</taxon>
        <taxon>Actinomycetota</taxon>
        <taxon>Actinomycetes</taxon>
        <taxon>Geodermatophilales</taxon>
        <taxon>Geodermatophilaceae</taxon>
        <taxon>Geodermatophilus</taxon>
    </lineage>
</organism>
<keyword evidence="1" id="KW-0275">Fatty acid biosynthesis</keyword>
<comment type="function">
    <text evidence="1">This protein is a component of the acetyl coenzyme A carboxylase complex; first, biotin carboxylase catalyzes the carboxylation of the carrier protein and then the transcarboxylase transfers the carboxyl group to form malonyl-CoA.</text>
</comment>
<dbReference type="GO" id="GO:0006633">
    <property type="term" value="P:fatty acid biosynthetic process"/>
    <property type="evidence" value="ECO:0007669"/>
    <property type="project" value="UniProtKB-UniPathway"/>
</dbReference>
<dbReference type="InterPro" id="IPR011053">
    <property type="entry name" value="Single_hybrid_motif"/>
</dbReference>
<gene>
    <name evidence="4" type="ORF">GCU56_15605</name>
</gene>
<dbReference type="InterPro" id="IPR001249">
    <property type="entry name" value="AcCoA_biotinCC"/>
</dbReference>
<dbReference type="EMBL" id="JAAGWF010000017">
    <property type="protein sequence ID" value="NEK59290.1"/>
    <property type="molecule type" value="Genomic_DNA"/>
</dbReference>
<reference evidence="4 5" key="1">
    <citation type="submission" date="2020-02" db="EMBL/GenBank/DDBJ databases">
        <title>Geodermatophilus sabuli CPCC 205279 I12A-02694.</title>
        <authorList>
            <person name="Jiang Z."/>
        </authorList>
    </citation>
    <scope>NUCLEOTIDE SEQUENCE [LARGE SCALE GENOMIC DNA]</scope>
    <source>
        <strain evidence="4 5">I12A-02694</strain>
    </source>
</reference>
<dbReference type="GO" id="GO:0009317">
    <property type="term" value="C:acetyl-CoA carboxylase complex"/>
    <property type="evidence" value="ECO:0007669"/>
    <property type="project" value="InterPro"/>
</dbReference>
<dbReference type="InterPro" id="IPR000089">
    <property type="entry name" value="Biotin_lipoyl"/>
</dbReference>
<comment type="pathway">
    <text evidence="1">Lipid metabolism; fatty acid biosynthesis.</text>
</comment>
<evidence type="ECO:0000313" key="4">
    <source>
        <dbReference type="EMBL" id="NEK59290.1"/>
    </source>
</evidence>
<dbReference type="Gene3D" id="2.40.50.100">
    <property type="match status" value="1"/>
</dbReference>
<feature type="domain" description="Lipoyl-binding" evidence="3">
    <location>
        <begin position="82"/>
        <end position="158"/>
    </location>
</feature>
<keyword evidence="1" id="KW-0444">Lipid biosynthesis</keyword>
<evidence type="ECO:0000313" key="5">
    <source>
        <dbReference type="Proteomes" id="UP000470246"/>
    </source>
</evidence>
<name>A0A7K3W3N5_9ACTN</name>
<dbReference type="AlphaFoldDB" id="A0A7K3W3N5"/>
<dbReference type="Pfam" id="PF00364">
    <property type="entry name" value="Biotin_lipoyl"/>
    <property type="match status" value="1"/>
</dbReference>
<evidence type="ECO:0000256" key="1">
    <source>
        <dbReference type="RuleBase" id="RU364072"/>
    </source>
</evidence>
<keyword evidence="1" id="KW-0276">Fatty acid metabolism</keyword>